<dbReference type="InterPro" id="IPR011049">
    <property type="entry name" value="Serralysin-like_metalloprot_C"/>
</dbReference>
<accession>A0A7W6N8Z5</accession>
<comment type="caution">
    <text evidence="9">The sequence shown here is derived from an EMBL/GenBank/DDBJ whole genome shotgun (WGS) entry which is preliminary data.</text>
</comment>
<organism evidence="9 10">
    <name type="scientific">Microvirga flocculans</name>
    <dbReference type="NCBI Taxonomy" id="217168"/>
    <lineage>
        <taxon>Bacteria</taxon>
        <taxon>Pseudomonadati</taxon>
        <taxon>Pseudomonadota</taxon>
        <taxon>Alphaproteobacteria</taxon>
        <taxon>Hyphomicrobiales</taxon>
        <taxon>Methylobacteriaceae</taxon>
        <taxon>Microvirga</taxon>
    </lineage>
</organism>
<dbReference type="InterPro" id="IPR018511">
    <property type="entry name" value="Hemolysin-typ_Ca-bd_CS"/>
</dbReference>
<dbReference type="Pfam" id="PF00353">
    <property type="entry name" value="HemolysinCabind"/>
    <property type="match status" value="4"/>
</dbReference>
<feature type="region of interest" description="Disordered" evidence="8">
    <location>
        <begin position="671"/>
        <end position="696"/>
    </location>
</feature>
<dbReference type="SUPFAM" id="SSF51120">
    <property type="entry name" value="beta-Roll"/>
    <property type="match status" value="2"/>
</dbReference>
<reference evidence="9 10" key="1">
    <citation type="submission" date="2020-08" db="EMBL/GenBank/DDBJ databases">
        <title>Genomic Encyclopedia of Type Strains, Phase IV (KMG-IV): sequencing the most valuable type-strain genomes for metagenomic binning, comparative biology and taxonomic classification.</title>
        <authorList>
            <person name="Goeker M."/>
        </authorList>
    </citation>
    <scope>NUCLEOTIDE SEQUENCE [LARGE SCALE GENOMIC DNA]</scope>
    <source>
        <strain evidence="9 10">DSM 15743</strain>
    </source>
</reference>
<keyword evidence="3" id="KW-0964">Secreted</keyword>
<evidence type="ECO:0000313" key="10">
    <source>
        <dbReference type="Proteomes" id="UP000519439"/>
    </source>
</evidence>
<name>A0A7W6N8Z5_9HYPH</name>
<keyword evidence="4" id="KW-0800">Toxin</keyword>
<evidence type="ECO:0000256" key="2">
    <source>
        <dbReference type="ARBA" id="ARBA00004613"/>
    </source>
</evidence>
<keyword evidence="7" id="KW-0472">Membrane</keyword>
<dbReference type="GO" id="GO:0016020">
    <property type="term" value="C:membrane"/>
    <property type="evidence" value="ECO:0007669"/>
    <property type="project" value="UniProtKB-SubCell"/>
</dbReference>
<dbReference type="EMBL" id="JACIDC010000009">
    <property type="protein sequence ID" value="MBB4041176.1"/>
    <property type="molecule type" value="Genomic_DNA"/>
</dbReference>
<dbReference type="PRINTS" id="PR00313">
    <property type="entry name" value="CABNDNGRPT"/>
</dbReference>
<dbReference type="GO" id="GO:0005509">
    <property type="term" value="F:calcium ion binding"/>
    <property type="evidence" value="ECO:0007669"/>
    <property type="project" value="InterPro"/>
</dbReference>
<dbReference type="RefSeq" id="WP_051435298.1">
    <property type="nucleotide sequence ID" value="NZ_JACIDC010000009.1"/>
</dbReference>
<dbReference type="PRINTS" id="PR01488">
    <property type="entry name" value="RTXTOXINA"/>
</dbReference>
<dbReference type="InterPro" id="IPR001343">
    <property type="entry name" value="Hemolysn_Ca-bd"/>
</dbReference>
<evidence type="ECO:0000256" key="8">
    <source>
        <dbReference type="SAM" id="MobiDB-lite"/>
    </source>
</evidence>
<gene>
    <name evidence="9" type="ORF">GGR34_002839</name>
</gene>
<sequence>MVGSLEGIQVKITLTLEGSFESAPPYQFTSVVVGQGAELVVPISARILSDTDGNGTIEPVQGPNGLLDGTVTIDISGNQVFAQFQGTAQPAGFRITIEGLAPAGVAPGTITEQGSMSGVNMVYAPTYDAATKTLGMYWYFLGFQPGTTVNQSVFYDNQLADAPQAADDAFGVKVGVPLTGKNVLSNDVDLDNGGPLGVVDLQRVTHVNGVAASVGQWVDLPGGGRILLKADGSLQFSDDGDFSDLAIGQTRATSFQYTVTDSAGLSDTATTTITVEGVNRPSTATNLTQTKTFVEDAGPVALDDIVVSDLDPGETVTVTLTLSNPLAGALSTGSFGGVTSTYNTATGIWTATGSVADVNALLAAVTFSPALNWNQNVTIATRVRDASGQGPADGVITLQGTAVNDAPTASATGSAPVHTENGSAVDLFSNVSIGTVEAGQTITGMTLTVSNLADGAHEVLIIDGTSILLTDGFTATTGANGVTVSVNLSGATATVTLSKTGGLSAAGAQTLVDGIAYRNTSESPTVAGDRVVTLTGITDNGGTANGGVDTTSLSLSATISLAAVNDAPTLSGGPYVLPAANEDAASGGTLVSSILSGLTHGDADAAAPSGIAITATAGSGTWQYSTDGVTWNVVGTVSGSAALLLSGSTQLRFVPNGENGETATLTFRAWDQTSGTPSTNSARSTADTTSNGGTTAFSTGTAQASLTVSSVNDAPVLSPISPVLTGLADADVNNAGQTVASIVGASIADVDSAAAEGIAITGLTSGSGTWQYSLDGGSTWHDMGSVSASSALLLRATDNVRFVPDGVSGTTGSLTYKAWDQSGSTAGLQGTKVDASAGGGSTPFSSVTDTASITVTAVNDVPVVTASGGSTAFVEGADVASTPVAVDPGLTLSDSDNATLASAKVTIVGNFYPGQDVLAFINDGISMGNITASYDADTGVLTLISAGATATLAQWQAALRSVTYTNSSDSPVTAARVMSFTVNDGSLDSSGASKSVSIEAVNDTPAVTVPSAITVTEDVATALTGISFSDTDSGSNMVTVTLAVASGILSALSGGGVTAAGNGTGSLTLTGTIANINSFINGGHVSFTTASNATADVVLTATINDNGNVGNGGAKSATATTTIEVAQVNDAPTITAPVSIAVSEDTFTALTGFSFADMDAGGNLVVVTLEVSHGTLTALNGANVTVGGSGTGSLTLTGSIADINTFIADSLVSFKTDPDATSNVVLTVGIDDGGNTGTGGAKTAVTTTTLVVTAVNDAPVNSVPSAQIVDQDGILVFSSGNGNLIAISDVDAGNGTLRVTLTATHGSIALSGTSGLSFLVGSGSGDATMTFDGTLAAINQALNGLSITPEAGYHGPASLQVVTSDLGLSGSRGTLTDSDTISIHVRSVEPRVASVNVTNADGTYKPGDTIVVTVTFDQAVIVDAAGGVPSLLLETGSQDRTARYVSGSGTNVLAFAYKVQAGDVSADLDYHSINALSLNGATIRNAANDDAILTLPAPGGAGSIGGQHDIVIEYGAEVTPRPGGGVGISITDPDQLTSGLGTSGLDEVVYSGSGRLILPGKIENLTLTGGDAQADGNNLANAIRGSAGDNVLRGLGGNDWMHSGDGDDSVDGGLGRDYLFGGRGDDVVKGNSGNDTIYGYMGDDSVYGGSGNDLMSGSAGSDRVYGGVGDDTVNGGSGNDWVYGEAGDDRVYGSIGNDTIRGGTGNDTLNGGAGNDMLYGNAGRDAFVFDTRPSRSGNIDTIVDFNPGYDRILLDNAVFAALGKGSAKGVKLSAEMFVAGTSARDGDDRIVYDRKTGALYYDPDGSGSAVQVKIATLANKPELTHHVLFVI</sequence>
<evidence type="ECO:0000313" key="9">
    <source>
        <dbReference type="EMBL" id="MBB4041176.1"/>
    </source>
</evidence>
<dbReference type="PROSITE" id="PS00330">
    <property type="entry name" value="HEMOLYSIN_CALCIUM"/>
    <property type="match status" value="1"/>
</dbReference>
<dbReference type="Gene3D" id="2.150.10.10">
    <property type="entry name" value="Serralysin-like metalloprotease, C-terminal"/>
    <property type="match status" value="3"/>
</dbReference>
<dbReference type="Proteomes" id="UP000519439">
    <property type="component" value="Unassembled WGS sequence"/>
</dbReference>
<keyword evidence="10" id="KW-1185">Reference proteome</keyword>
<protein>
    <submittedName>
        <fullName evidence="9">Ca2+-binding RTX toxin-like protein</fullName>
    </submittedName>
</protein>
<dbReference type="PANTHER" id="PTHR38340">
    <property type="entry name" value="S-LAYER PROTEIN"/>
    <property type="match status" value="1"/>
</dbReference>
<evidence type="ECO:0000256" key="7">
    <source>
        <dbReference type="ARBA" id="ARBA00023136"/>
    </source>
</evidence>
<dbReference type="Pfam" id="PF17963">
    <property type="entry name" value="Big_9"/>
    <property type="match status" value="1"/>
</dbReference>
<dbReference type="PANTHER" id="PTHR38340:SF1">
    <property type="entry name" value="S-LAYER PROTEIN"/>
    <property type="match status" value="1"/>
</dbReference>
<evidence type="ECO:0000256" key="4">
    <source>
        <dbReference type="ARBA" id="ARBA00022656"/>
    </source>
</evidence>
<keyword evidence="6" id="KW-0843">Virulence</keyword>
<dbReference type="InterPro" id="IPR050557">
    <property type="entry name" value="RTX_toxin/Mannuronan_C5-epim"/>
</dbReference>
<keyword evidence="5" id="KW-0677">Repeat</keyword>
<dbReference type="GO" id="GO:0005576">
    <property type="term" value="C:extracellular region"/>
    <property type="evidence" value="ECO:0007669"/>
    <property type="project" value="UniProtKB-SubCell"/>
</dbReference>
<evidence type="ECO:0000256" key="5">
    <source>
        <dbReference type="ARBA" id="ARBA00022737"/>
    </source>
</evidence>
<proteinExistence type="predicted"/>
<evidence type="ECO:0000256" key="6">
    <source>
        <dbReference type="ARBA" id="ARBA00023026"/>
    </source>
</evidence>
<dbReference type="GO" id="GO:0090729">
    <property type="term" value="F:toxin activity"/>
    <property type="evidence" value="ECO:0007669"/>
    <property type="project" value="UniProtKB-KW"/>
</dbReference>
<comment type="subcellular location">
    <subcellularLocation>
        <location evidence="1">Membrane</location>
    </subcellularLocation>
    <subcellularLocation>
        <location evidence="2">Secreted</location>
    </subcellularLocation>
</comment>
<evidence type="ECO:0000256" key="1">
    <source>
        <dbReference type="ARBA" id="ARBA00004370"/>
    </source>
</evidence>
<dbReference type="InterPro" id="IPR003995">
    <property type="entry name" value="RTX_toxin_determinant-A"/>
</dbReference>
<evidence type="ECO:0000256" key="3">
    <source>
        <dbReference type="ARBA" id="ARBA00022525"/>
    </source>
</evidence>